<gene>
    <name evidence="2" type="ORF">R3P38DRAFT_3233812</name>
</gene>
<evidence type="ECO:0000256" key="1">
    <source>
        <dbReference type="SAM" id="MobiDB-lite"/>
    </source>
</evidence>
<accession>A0AAV9ZHE8</accession>
<feature type="compositionally biased region" description="Basic and acidic residues" evidence="1">
    <location>
        <begin position="42"/>
        <end position="57"/>
    </location>
</feature>
<feature type="region of interest" description="Disordered" evidence="1">
    <location>
        <begin position="34"/>
        <end position="130"/>
    </location>
</feature>
<feature type="compositionally biased region" description="Low complexity" evidence="1">
    <location>
        <begin position="76"/>
        <end position="90"/>
    </location>
</feature>
<evidence type="ECO:0000313" key="2">
    <source>
        <dbReference type="EMBL" id="KAK6981710.1"/>
    </source>
</evidence>
<organism evidence="2 3">
    <name type="scientific">Favolaschia claudopus</name>
    <dbReference type="NCBI Taxonomy" id="2862362"/>
    <lineage>
        <taxon>Eukaryota</taxon>
        <taxon>Fungi</taxon>
        <taxon>Dikarya</taxon>
        <taxon>Basidiomycota</taxon>
        <taxon>Agaricomycotina</taxon>
        <taxon>Agaricomycetes</taxon>
        <taxon>Agaricomycetidae</taxon>
        <taxon>Agaricales</taxon>
        <taxon>Marasmiineae</taxon>
        <taxon>Mycenaceae</taxon>
        <taxon>Favolaschia</taxon>
    </lineage>
</organism>
<name>A0AAV9ZHE8_9AGAR</name>
<comment type="caution">
    <text evidence="2">The sequence shown here is derived from an EMBL/GenBank/DDBJ whole genome shotgun (WGS) entry which is preliminary data.</text>
</comment>
<evidence type="ECO:0000313" key="3">
    <source>
        <dbReference type="Proteomes" id="UP001362999"/>
    </source>
</evidence>
<keyword evidence="3" id="KW-1185">Reference proteome</keyword>
<sequence length="255" mass="28150">MCGFGTRCIADTRCLNHIKINNHLYQVARLRPASRANSGKSKINENIEREVSDDVWRHPPVLNDTQSPSYPPPNPRRSTPLRPTADAPTPSLSPPLPPLRSPASALVARPAAPRSGYGHPLPSSPTPRQLSAPAYHQYSAVLADIKIYLWCARPPSLRSSCQLPRRALVLQPSFTAPQSSPVNLWKEVANFQASNPLIRGLFQPHVVAALARRPTRPRTIRRPSTSTSPLRNVTDVYAPPVPAHHKLSRVLVDME</sequence>
<proteinExistence type="predicted"/>
<dbReference type="AlphaFoldDB" id="A0AAV9ZHE8"/>
<feature type="compositionally biased region" description="Pro residues" evidence="1">
    <location>
        <begin position="91"/>
        <end position="100"/>
    </location>
</feature>
<dbReference type="EMBL" id="JAWWNJ010000148">
    <property type="protein sequence ID" value="KAK6981710.1"/>
    <property type="molecule type" value="Genomic_DNA"/>
</dbReference>
<feature type="region of interest" description="Disordered" evidence="1">
    <location>
        <begin position="215"/>
        <end position="235"/>
    </location>
</feature>
<reference evidence="2 3" key="1">
    <citation type="journal article" date="2024" name="J Genomics">
        <title>Draft genome sequencing and assembly of Favolaschia claudopus CIRM-BRFM 2984 isolated from oak limbs.</title>
        <authorList>
            <person name="Navarro D."/>
            <person name="Drula E."/>
            <person name="Chaduli D."/>
            <person name="Cazenave R."/>
            <person name="Ahrendt S."/>
            <person name="Wang J."/>
            <person name="Lipzen A."/>
            <person name="Daum C."/>
            <person name="Barry K."/>
            <person name="Grigoriev I.V."/>
            <person name="Favel A."/>
            <person name="Rosso M.N."/>
            <person name="Martin F."/>
        </authorList>
    </citation>
    <scope>NUCLEOTIDE SEQUENCE [LARGE SCALE GENOMIC DNA]</scope>
    <source>
        <strain evidence="2 3">CIRM-BRFM 2984</strain>
    </source>
</reference>
<dbReference type="Proteomes" id="UP001362999">
    <property type="component" value="Unassembled WGS sequence"/>
</dbReference>
<protein>
    <submittedName>
        <fullName evidence="2">Uncharacterized protein</fullName>
    </submittedName>
</protein>